<name>G7ZGQ5_AZOL4</name>
<dbReference type="HOGENOM" id="CLU_2491139_0_0_5"/>
<evidence type="ECO:0000313" key="2">
    <source>
        <dbReference type="Proteomes" id="UP000005667"/>
    </source>
</evidence>
<evidence type="ECO:0000313" key="1">
    <source>
        <dbReference type="EMBL" id="CBS90456.1"/>
    </source>
</evidence>
<keyword evidence="1" id="KW-0614">Plasmid</keyword>
<dbReference type="AlphaFoldDB" id="G7ZGQ5"/>
<protein>
    <submittedName>
        <fullName evidence="1">Uncharacterized protein</fullName>
    </submittedName>
</protein>
<dbReference type="EMBL" id="FQ311872">
    <property type="protein sequence ID" value="CBS90456.1"/>
    <property type="molecule type" value="Genomic_DNA"/>
</dbReference>
<sequence>MLNFFDFRWAGSRESLSCHPICIMSGYKKTRKEKKGKLKILRALLSWRKEGLQIYYRPSQRRIIFIVRSRAGPIFQTRLSISVQSI</sequence>
<geneLocation type="plasmid" evidence="1 2">
    <name>AZO_p4</name>
</geneLocation>
<accession>G7ZGQ5</accession>
<dbReference type="KEGG" id="ali:AZOLI_p40050"/>
<dbReference type="Proteomes" id="UP000005667">
    <property type="component" value="Plasmid AZO_p4"/>
</dbReference>
<reference evidence="2" key="1">
    <citation type="journal article" date="2011" name="PLoS Genet.">
        <title>Azospirillum genomes reveal transition of bacteria from aquatic to terrestrial environments.</title>
        <authorList>
            <person name="Wisniewski-Dye F."/>
            <person name="Borziak K."/>
            <person name="Khalsa-Moyers G."/>
            <person name="Alexandre G."/>
            <person name="Sukharnikov L.O."/>
            <person name="Wuichet K."/>
            <person name="Hurst G.B."/>
            <person name="McDonald W.H."/>
            <person name="Robertson J.S."/>
            <person name="Barbe V."/>
            <person name="Calteau A."/>
            <person name="Rouy Z."/>
            <person name="Mangenot S."/>
            <person name="Prigent-Combaret C."/>
            <person name="Normand P."/>
            <person name="Boyer M."/>
            <person name="Siguier P."/>
            <person name="Dessaux Y."/>
            <person name="Elmerich C."/>
            <person name="Condemine G."/>
            <person name="Krishnen G."/>
            <person name="Kennedy I."/>
            <person name="Paterson A.H."/>
            <person name="Gonzalez V."/>
            <person name="Mavingui P."/>
            <person name="Zhulin I.B."/>
        </authorList>
    </citation>
    <scope>NUCLEOTIDE SEQUENCE [LARGE SCALE GENOMIC DNA]</scope>
    <source>
        <strain evidence="2">4B</strain>
    </source>
</reference>
<proteinExistence type="predicted"/>
<keyword evidence="2" id="KW-1185">Reference proteome</keyword>
<organism evidence="1 2">
    <name type="scientific">Azospirillum lipoferum (strain 4B)</name>
    <dbReference type="NCBI Taxonomy" id="862719"/>
    <lineage>
        <taxon>Bacteria</taxon>
        <taxon>Pseudomonadati</taxon>
        <taxon>Pseudomonadota</taxon>
        <taxon>Alphaproteobacteria</taxon>
        <taxon>Rhodospirillales</taxon>
        <taxon>Azospirillaceae</taxon>
        <taxon>Azospirillum</taxon>
    </lineage>
</organism>
<gene>
    <name evidence="1" type="ordered locus">AZOLI_p40050</name>
</gene>